<dbReference type="PROSITE" id="PS01129">
    <property type="entry name" value="PSI_RLU"/>
    <property type="match status" value="1"/>
</dbReference>
<dbReference type="GO" id="GO:0140098">
    <property type="term" value="F:catalytic activity, acting on RNA"/>
    <property type="evidence" value="ECO:0007669"/>
    <property type="project" value="UniProtKB-ARBA"/>
</dbReference>
<dbReference type="EMBL" id="QJJS01000001">
    <property type="protein sequence ID" value="PXW99408.1"/>
    <property type="molecule type" value="Genomic_DNA"/>
</dbReference>
<dbReference type="PANTHER" id="PTHR21600">
    <property type="entry name" value="MITOCHONDRIAL RNA PSEUDOURIDINE SYNTHASE"/>
    <property type="match status" value="1"/>
</dbReference>
<evidence type="ECO:0000259" key="1">
    <source>
        <dbReference type="Pfam" id="PF00849"/>
    </source>
</evidence>
<dbReference type="Gene3D" id="3.30.2350.10">
    <property type="entry name" value="Pseudouridine synthase"/>
    <property type="match status" value="1"/>
</dbReference>
<dbReference type="GO" id="GO:0009982">
    <property type="term" value="F:pseudouridine synthase activity"/>
    <property type="evidence" value="ECO:0007669"/>
    <property type="project" value="InterPro"/>
</dbReference>
<protein>
    <submittedName>
        <fullName evidence="2">23S rRNA-/tRNA-specific pseudouridylate synthase</fullName>
    </submittedName>
</protein>
<organism evidence="2 3">
    <name type="scientific">Sphaerotilus hippei</name>
    <dbReference type="NCBI Taxonomy" id="744406"/>
    <lineage>
        <taxon>Bacteria</taxon>
        <taxon>Pseudomonadati</taxon>
        <taxon>Pseudomonadota</taxon>
        <taxon>Betaproteobacteria</taxon>
        <taxon>Burkholderiales</taxon>
        <taxon>Sphaerotilaceae</taxon>
        <taxon>Sphaerotilus</taxon>
    </lineage>
</organism>
<evidence type="ECO:0000313" key="2">
    <source>
        <dbReference type="EMBL" id="PXW99408.1"/>
    </source>
</evidence>
<dbReference type="InterPro" id="IPR006224">
    <property type="entry name" value="PsdUridine_synth_RluA-like_CS"/>
</dbReference>
<comment type="caution">
    <text evidence="2">The sequence shown here is derived from an EMBL/GenBank/DDBJ whole genome shotgun (WGS) entry which is preliminary data.</text>
</comment>
<keyword evidence="3" id="KW-1185">Reference proteome</keyword>
<sequence>MRDGVGASRVSVPAGSWPDLASFLAERLDAVSLDGWRQRLARGDVLDADGRPLPADAPCRAHQTLWYWRQLDAPEPLIPFEHELLHHDARLLAVDKPHFLPMTPKGRHLQQTLLVRLKRQLGLETLVPIHRLDRETAGVVLFSVDPATRPAYQALFRERQVVKVYEAIAPWRADLPLPLERSSRLEQRTDAFMQMQELPGEPNAHTRIELIERLGGEPDRARYRLWPHTGRKHQLRAQLSALGLPIEGDRIYPQLQPEPSPSAEPDWSGPLQLLARAIEFTDPVSGERRRFESRRTLSP</sequence>
<evidence type="ECO:0000313" key="3">
    <source>
        <dbReference type="Proteomes" id="UP000247811"/>
    </source>
</evidence>
<dbReference type="RefSeq" id="WP_245909348.1">
    <property type="nucleotide sequence ID" value="NZ_QJJS01000001.1"/>
</dbReference>
<dbReference type="InterPro" id="IPR020103">
    <property type="entry name" value="PsdUridine_synth_cat_dom_sf"/>
</dbReference>
<proteinExistence type="predicted"/>
<dbReference type="GO" id="GO:0000455">
    <property type="term" value="P:enzyme-directed rRNA pseudouridine synthesis"/>
    <property type="evidence" value="ECO:0007669"/>
    <property type="project" value="TreeGrafter"/>
</dbReference>
<reference evidence="2 3" key="1">
    <citation type="submission" date="2018-05" db="EMBL/GenBank/DDBJ databases">
        <title>Genomic Encyclopedia of Type Strains, Phase IV (KMG-IV): sequencing the most valuable type-strain genomes for metagenomic binning, comparative biology and taxonomic classification.</title>
        <authorList>
            <person name="Goeker M."/>
        </authorList>
    </citation>
    <scope>NUCLEOTIDE SEQUENCE [LARGE SCALE GENOMIC DNA]</scope>
    <source>
        <strain evidence="2 3">DSM 566</strain>
    </source>
</reference>
<accession>A0A318H913</accession>
<dbReference type="Pfam" id="PF00849">
    <property type="entry name" value="PseudoU_synth_2"/>
    <property type="match status" value="1"/>
</dbReference>
<name>A0A318H913_9BURK</name>
<dbReference type="InterPro" id="IPR050188">
    <property type="entry name" value="RluA_PseudoU_synthase"/>
</dbReference>
<dbReference type="AlphaFoldDB" id="A0A318H913"/>
<dbReference type="GO" id="GO:0003723">
    <property type="term" value="F:RNA binding"/>
    <property type="evidence" value="ECO:0007669"/>
    <property type="project" value="InterPro"/>
</dbReference>
<dbReference type="Proteomes" id="UP000247811">
    <property type="component" value="Unassembled WGS sequence"/>
</dbReference>
<dbReference type="PANTHER" id="PTHR21600:SF84">
    <property type="entry name" value="PSEUDOURIDINE SYNTHASE RSUA_RLUA-LIKE DOMAIN-CONTAINING PROTEIN"/>
    <property type="match status" value="1"/>
</dbReference>
<dbReference type="SUPFAM" id="SSF55120">
    <property type="entry name" value="Pseudouridine synthase"/>
    <property type="match status" value="1"/>
</dbReference>
<dbReference type="InterPro" id="IPR006145">
    <property type="entry name" value="PsdUridine_synth_RsuA/RluA"/>
</dbReference>
<gene>
    <name evidence="2" type="ORF">C7444_101238</name>
</gene>
<feature type="domain" description="Pseudouridine synthase RsuA/RluA-like" evidence="1">
    <location>
        <begin position="91"/>
        <end position="241"/>
    </location>
</feature>